<keyword evidence="2" id="KW-1185">Reference proteome</keyword>
<dbReference type="OrthoDB" id="10562055at2759"/>
<protein>
    <submittedName>
        <fullName evidence="1">Uncharacterized protein</fullName>
    </submittedName>
</protein>
<sequence>MNGVYLSESRHSLVMLHLCNTRQRLPQPVSVSPFELDRGLKNASVLSRASSEFCDKPKPTYTPWHNCWNFSPWRLVAKNAALELDGTMVPPLSIFKELAFAVHVQKLAGDWLEILCLR</sequence>
<reference evidence="2" key="2">
    <citation type="submission" date="2015-01" db="EMBL/GenBank/DDBJ databases">
        <title>Evolutionary Origins and Diversification of the Mycorrhizal Mutualists.</title>
        <authorList>
            <consortium name="DOE Joint Genome Institute"/>
            <consortium name="Mycorrhizal Genomics Consortium"/>
            <person name="Kohler A."/>
            <person name="Kuo A."/>
            <person name="Nagy L.G."/>
            <person name="Floudas D."/>
            <person name="Copeland A."/>
            <person name="Barry K.W."/>
            <person name="Cichocki N."/>
            <person name="Veneault-Fourrey C."/>
            <person name="LaButti K."/>
            <person name="Lindquist E.A."/>
            <person name="Lipzen A."/>
            <person name="Lundell T."/>
            <person name="Morin E."/>
            <person name="Murat C."/>
            <person name="Riley R."/>
            <person name="Ohm R."/>
            <person name="Sun H."/>
            <person name="Tunlid A."/>
            <person name="Henrissat B."/>
            <person name="Grigoriev I.V."/>
            <person name="Hibbett D.S."/>
            <person name="Martin F."/>
        </authorList>
    </citation>
    <scope>NUCLEOTIDE SEQUENCE [LARGE SCALE GENOMIC DNA]</scope>
    <source>
        <strain evidence="2">441</strain>
    </source>
</reference>
<reference evidence="1 2" key="1">
    <citation type="submission" date="2014-04" db="EMBL/GenBank/DDBJ databases">
        <authorList>
            <consortium name="DOE Joint Genome Institute"/>
            <person name="Kuo A."/>
            <person name="Kohler A."/>
            <person name="Costa M.D."/>
            <person name="Nagy L.G."/>
            <person name="Floudas D."/>
            <person name="Copeland A."/>
            <person name="Barry K.W."/>
            <person name="Cichocki N."/>
            <person name="Veneault-Fourrey C."/>
            <person name="LaButti K."/>
            <person name="Lindquist E.A."/>
            <person name="Lipzen A."/>
            <person name="Lundell T."/>
            <person name="Morin E."/>
            <person name="Murat C."/>
            <person name="Sun H."/>
            <person name="Tunlid A."/>
            <person name="Henrissat B."/>
            <person name="Grigoriev I.V."/>
            <person name="Hibbett D.S."/>
            <person name="Martin F."/>
            <person name="Nordberg H.P."/>
            <person name="Cantor M.N."/>
            <person name="Hua S.X."/>
        </authorList>
    </citation>
    <scope>NUCLEOTIDE SEQUENCE [LARGE SCALE GENOMIC DNA]</scope>
    <source>
        <strain evidence="1 2">441</strain>
    </source>
</reference>
<name>A0A0C9YUN7_9AGAM</name>
<proteinExistence type="predicted"/>
<dbReference type="EMBL" id="KN834192">
    <property type="protein sequence ID" value="KIK11548.1"/>
    <property type="molecule type" value="Genomic_DNA"/>
</dbReference>
<dbReference type="Proteomes" id="UP000054018">
    <property type="component" value="Unassembled WGS sequence"/>
</dbReference>
<evidence type="ECO:0000313" key="2">
    <source>
        <dbReference type="Proteomes" id="UP000054018"/>
    </source>
</evidence>
<evidence type="ECO:0000313" key="1">
    <source>
        <dbReference type="EMBL" id="KIK11548.1"/>
    </source>
</evidence>
<organism evidence="1 2">
    <name type="scientific">Pisolithus microcarpus 441</name>
    <dbReference type="NCBI Taxonomy" id="765257"/>
    <lineage>
        <taxon>Eukaryota</taxon>
        <taxon>Fungi</taxon>
        <taxon>Dikarya</taxon>
        <taxon>Basidiomycota</taxon>
        <taxon>Agaricomycotina</taxon>
        <taxon>Agaricomycetes</taxon>
        <taxon>Agaricomycetidae</taxon>
        <taxon>Boletales</taxon>
        <taxon>Sclerodermatineae</taxon>
        <taxon>Pisolithaceae</taxon>
        <taxon>Pisolithus</taxon>
    </lineage>
</organism>
<gene>
    <name evidence="1" type="ORF">PISMIDRAFT_490889</name>
</gene>
<accession>A0A0C9YUN7</accession>
<dbReference type="AlphaFoldDB" id="A0A0C9YUN7"/>
<dbReference type="HOGENOM" id="CLU_2074105_0_0_1"/>